<name>W7F5Q0_BIPV3</name>
<dbReference type="EMBL" id="KI968700">
    <property type="protein sequence ID" value="EUN31272.1"/>
    <property type="molecule type" value="Genomic_DNA"/>
</dbReference>
<keyword evidence="1" id="KW-0812">Transmembrane</keyword>
<evidence type="ECO:0000313" key="2">
    <source>
        <dbReference type="EMBL" id="EUN31272.1"/>
    </source>
</evidence>
<dbReference type="GeneID" id="26258862"/>
<dbReference type="AlphaFoldDB" id="W7F5Q0"/>
<evidence type="ECO:0000313" key="3">
    <source>
        <dbReference type="Proteomes" id="UP000054337"/>
    </source>
</evidence>
<dbReference type="RefSeq" id="XP_014560861.1">
    <property type="nucleotide sequence ID" value="XM_014705375.1"/>
</dbReference>
<feature type="transmembrane region" description="Helical" evidence="1">
    <location>
        <begin position="16"/>
        <end position="34"/>
    </location>
</feature>
<dbReference type="HOGENOM" id="CLU_2941374_0_0_1"/>
<evidence type="ECO:0000256" key="1">
    <source>
        <dbReference type="SAM" id="Phobius"/>
    </source>
</evidence>
<protein>
    <submittedName>
        <fullName evidence="2">Uncharacterized protein</fullName>
    </submittedName>
</protein>
<proteinExistence type="predicted"/>
<keyword evidence="1" id="KW-1133">Transmembrane helix</keyword>
<dbReference type="Proteomes" id="UP000054337">
    <property type="component" value="Unassembled WGS sequence"/>
</dbReference>
<reference evidence="2 3" key="1">
    <citation type="journal article" date="2013" name="PLoS Genet.">
        <title>Comparative genome structure, secondary metabolite, and effector coding capacity across Cochliobolus pathogens.</title>
        <authorList>
            <person name="Condon B.J."/>
            <person name="Leng Y."/>
            <person name="Wu D."/>
            <person name="Bushley K.E."/>
            <person name="Ohm R.A."/>
            <person name="Otillar R."/>
            <person name="Martin J."/>
            <person name="Schackwitz W."/>
            <person name="Grimwood J."/>
            <person name="MohdZainudin N."/>
            <person name="Xue C."/>
            <person name="Wang R."/>
            <person name="Manning V.A."/>
            <person name="Dhillon B."/>
            <person name="Tu Z.J."/>
            <person name="Steffenson B.J."/>
            <person name="Salamov A."/>
            <person name="Sun H."/>
            <person name="Lowry S."/>
            <person name="LaButti K."/>
            <person name="Han J."/>
            <person name="Copeland A."/>
            <person name="Lindquist E."/>
            <person name="Barry K."/>
            <person name="Schmutz J."/>
            <person name="Baker S.E."/>
            <person name="Ciuffetti L.M."/>
            <person name="Grigoriev I.V."/>
            <person name="Zhong S."/>
            <person name="Turgeon B.G."/>
        </authorList>
    </citation>
    <scope>NUCLEOTIDE SEQUENCE [LARGE SCALE GENOMIC DNA]</scope>
    <source>
        <strain evidence="2 3">FI3</strain>
    </source>
</reference>
<accession>W7F5Q0</accession>
<sequence>MGARVLFFLLFFSQKLYITQLDSFFLILLLLFYVEKKTKLDTLCIFQKSLPIFDMFRLLC</sequence>
<keyword evidence="3" id="KW-1185">Reference proteome</keyword>
<organism evidence="2 3">
    <name type="scientific">Bipolaris victoriae (strain FI3)</name>
    <name type="common">Victoria blight of oats agent</name>
    <name type="synonym">Cochliobolus victoriae</name>
    <dbReference type="NCBI Taxonomy" id="930091"/>
    <lineage>
        <taxon>Eukaryota</taxon>
        <taxon>Fungi</taxon>
        <taxon>Dikarya</taxon>
        <taxon>Ascomycota</taxon>
        <taxon>Pezizomycotina</taxon>
        <taxon>Dothideomycetes</taxon>
        <taxon>Pleosporomycetidae</taxon>
        <taxon>Pleosporales</taxon>
        <taxon>Pleosporineae</taxon>
        <taxon>Pleosporaceae</taxon>
        <taxon>Bipolaris</taxon>
    </lineage>
</organism>
<gene>
    <name evidence="2" type="ORF">COCVIDRAFT_88438</name>
</gene>
<keyword evidence="1" id="KW-0472">Membrane</keyword>